<evidence type="ECO:0000313" key="9">
    <source>
        <dbReference type="Proteomes" id="UP000591131"/>
    </source>
</evidence>
<dbReference type="OrthoDB" id="288101at2759"/>
<keyword evidence="9" id="KW-1185">Reference proteome</keyword>
<accession>A0A7J6LLD5</accession>
<keyword evidence="4" id="KW-0378">Hydrolase</keyword>
<keyword evidence="6" id="KW-0732">Signal</keyword>
<evidence type="ECO:0000256" key="5">
    <source>
        <dbReference type="PIRSR" id="PIRSR601461-2"/>
    </source>
</evidence>
<reference evidence="8 9" key="1">
    <citation type="submission" date="2020-04" db="EMBL/GenBank/DDBJ databases">
        <title>Perkinsus chesapeaki whole genome sequence.</title>
        <authorList>
            <person name="Bogema D.R."/>
        </authorList>
    </citation>
    <scope>NUCLEOTIDE SEQUENCE [LARGE SCALE GENOMIC DNA]</scope>
    <source>
        <strain evidence="8">ATCC PRA-425</strain>
    </source>
</reference>
<dbReference type="Proteomes" id="UP000591131">
    <property type="component" value="Unassembled WGS sequence"/>
</dbReference>
<dbReference type="InterPro" id="IPR033121">
    <property type="entry name" value="PEPTIDASE_A1"/>
</dbReference>
<comment type="caution">
    <text evidence="8">The sequence shown here is derived from an EMBL/GenBank/DDBJ whole genome shotgun (WGS) entry which is preliminary data.</text>
</comment>
<name>A0A7J6LLD5_PERCH</name>
<sequence>MAKRDPALISRFTSFSAALLFVIEMIHRSHAGNVLRVKVASNFITTKAFQGDMLHATVVADGQQMEVLVDTGSSYLFWVWKTYYGGVMGVGACNALFFKCYECLHPCKPTEPTTLKFDGGIFLEIFKHSGDVTLGNIELMNIDFGLVSWSKPSPTKRSYPGILGLRYDMDPKYPAFLKQLVAQGVVEKNVFALYLKPGGCCTGQFEGELLLGGGDAKLFKAPLRYVNTVGEDEWLVGLSLVQIEAESLVVNGRVILDTGCNNILIPQQELDNFIEKISKAASESAGGEVIVEYDDVEKVWAFDCDYLADMPTLYFMLSAPTGDVPLTMNYESYVGMVNYYCYLNVEESRSDDWSLPHFMLVGNYVEFQLDNKRVGIARLKKRLIANNGFDPESRRYLIDFNSGLTSKGVPSSHKICINRRLIPPGLTWQKINERV</sequence>
<dbReference type="InterPro" id="IPR021109">
    <property type="entry name" value="Peptidase_aspartic_dom_sf"/>
</dbReference>
<dbReference type="PANTHER" id="PTHR47966">
    <property type="entry name" value="BETA-SITE APP-CLEAVING ENZYME, ISOFORM A-RELATED"/>
    <property type="match status" value="1"/>
</dbReference>
<dbReference type="SUPFAM" id="SSF50630">
    <property type="entry name" value="Acid proteases"/>
    <property type="match status" value="1"/>
</dbReference>
<dbReference type="Pfam" id="PF00026">
    <property type="entry name" value="Asp"/>
    <property type="match status" value="1"/>
</dbReference>
<feature type="domain" description="Peptidase A1" evidence="7">
    <location>
        <begin position="52"/>
        <end position="377"/>
    </location>
</feature>
<evidence type="ECO:0000256" key="4">
    <source>
        <dbReference type="ARBA" id="ARBA00022801"/>
    </source>
</evidence>
<evidence type="ECO:0000256" key="6">
    <source>
        <dbReference type="SAM" id="SignalP"/>
    </source>
</evidence>
<feature type="chain" id="PRO_5029754040" description="Peptidase A1 domain-containing protein" evidence="6">
    <location>
        <begin position="32"/>
        <end position="435"/>
    </location>
</feature>
<dbReference type="CDD" id="cd05471">
    <property type="entry name" value="pepsin_like"/>
    <property type="match status" value="1"/>
</dbReference>
<evidence type="ECO:0000256" key="1">
    <source>
        <dbReference type="ARBA" id="ARBA00007447"/>
    </source>
</evidence>
<evidence type="ECO:0000256" key="3">
    <source>
        <dbReference type="ARBA" id="ARBA00022750"/>
    </source>
</evidence>
<protein>
    <recommendedName>
        <fullName evidence="7">Peptidase A1 domain-containing protein</fullName>
    </recommendedName>
</protein>
<dbReference type="AlphaFoldDB" id="A0A7J6LLD5"/>
<dbReference type="InterPro" id="IPR034164">
    <property type="entry name" value="Pepsin-like_dom"/>
</dbReference>
<feature type="signal peptide" evidence="6">
    <location>
        <begin position="1"/>
        <end position="31"/>
    </location>
</feature>
<dbReference type="InterPro" id="IPR001461">
    <property type="entry name" value="Aspartic_peptidase_A1"/>
</dbReference>
<keyword evidence="3" id="KW-0064">Aspartyl protease</keyword>
<organism evidence="8 9">
    <name type="scientific">Perkinsus chesapeaki</name>
    <name type="common">Clam parasite</name>
    <name type="synonym">Perkinsus andrewsi</name>
    <dbReference type="NCBI Taxonomy" id="330153"/>
    <lineage>
        <taxon>Eukaryota</taxon>
        <taxon>Sar</taxon>
        <taxon>Alveolata</taxon>
        <taxon>Perkinsozoa</taxon>
        <taxon>Perkinsea</taxon>
        <taxon>Perkinsida</taxon>
        <taxon>Perkinsidae</taxon>
        <taxon>Perkinsus</taxon>
    </lineage>
</organism>
<feature type="disulfide bond" evidence="5">
    <location>
        <begin position="304"/>
        <end position="341"/>
    </location>
</feature>
<dbReference type="Gene3D" id="2.40.70.10">
    <property type="entry name" value="Acid Proteases"/>
    <property type="match status" value="2"/>
</dbReference>
<evidence type="ECO:0000256" key="2">
    <source>
        <dbReference type="ARBA" id="ARBA00022670"/>
    </source>
</evidence>
<proteinExistence type="inferred from homology"/>
<keyword evidence="2" id="KW-0645">Protease</keyword>
<dbReference type="EMBL" id="JAAPAO010000428">
    <property type="protein sequence ID" value="KAF4660057.1"/>
    <property type="molecule type" value="Genomic_DNA"/>
</dbReference>
<dbReference type="PANTHER" id="PTHR47966:SF51">
    <property type="entry name" value="BETA-SITE APP-CLEAVING ENZYME, ISOFORM A-RELATED"/>
    <property type="match status" value="1"/>
</dbReference>
<keyword evidence="5" id="KW-1015">Disulfide bond</keyword>
<dbReference type="GO" id="GO:0006508">
    <property type="term" value="P:proteolysis"/>
    <property type="evidence" value="ECO:0007669"/>
    <property type="project" value="UniProtKB-KW"/>
</dbReference>
<dbReference type="PROSITE" id="PS51767">
    <property type="entry name" value="PEPTIDASE_A1"/>
    <property type="match status" value="1"/>
</dbReference>
<dbReference type="GO" id="GO:0004190">
    <property type="term" value="F:aspartic-type endopeptidase activity"/>
    <property type="evidence" value="ECO:0007669"/>
    <property type="project" value="UniProtKB-KW"/>
</dbReference>
<gene>
    <name evidence="8" type="ORF">FOL47_007306</name>
</gene>
<evidence type="ECO:0000313" key="8">
    <source>
        <dbReference type="EMBL" id="KAF4660057.1"/>
    </source>
</evidence>
<comment type="similarity">
    <text evidence="1">Belongs to the peptidase A1 family.</text>
</comment>
<evidence type="ECO:0000259" key="7">
    <source>
        <dbReference type="PROSITE" id="PS51767"/>
    </source>
</evidence>